<dbReference type="FunFam" id="3.30.160.20:FF:000007">
    <property type="entry name" value="Double-stranded RNA-binding protein Staufen homolog 1"/>
    <property type="match status" value="2"/>
</dbReference>
<evidence type="ECO:0000259" key="5">
    <source>
        <dbReference type="PROSITE" id="PS50137"/>
    </source>
</evidence>
<dbReference type="CDD" id="cd19861">
    <property type="entry name" value="DSRM_STAU_rpt5"/>
    <property type="match status" value="1"/>
</dbReference>
<dbReference type="STRING" id="69004.A0A182QGI1"/>
<dbReference type="GO" id="GO:0010468">
    <property type="term" value="P:regulation of gene expression"/>
    <property type="evidence" value="ECO:0007669"/>
    <property type="project" value="UniProtKB-ARBA"/>
</dbReference>
<evidence type="ECO:0000256" key="2">
    <source>
        <dbReference type="ARBA" id="ARBA00022884"/>
    </source>
</evidence>
<dbReference type="SUPFAM" id="SSF54768">
    <property type="entry name" value="dsRNA-binding domain-like"/>
    <property type="match status" value="5"/>
</dbReference>
<dbReference type="GO" id="GO:0008298">
    <property type="term" value="P:intracellular mRNA localization"/>
    <property type="evidence" value="ECO:0007669"/>
    <property type="project" value="TreeGrafter"/>
</dbReference>
<sequence length="1266" mass="133222">MHGHMQPQQHPGMHPAHQPPPHLTHLTSLQPHNMQRDHPANRTDISVPFVGGAQHVAPVRCRRRSRKGPKRVTMLPDGRHYRKSVASAAIVPYQRYHPHHRLPLDSIRSLQRLIHHYRRFSRGTATKELVLPAAFFTTTNAHFSHCFYPFPYRLNQAPRHHHPRGGGGVGGGGVVDHSQPAPHLSMQVPPPPPPTHQAQNARKGYYGLPHPGAGMPKALPMTSPHLHPPPPPHQQQQQQQQQQPPPPQQQQQQQQPHLNPMSVVGGKCPPPLPYGAANGGPPGMGQHHQPAPVTGTHHPVTMQAPPPIPVVSAATPAGTKTRHIPSNTDHKIHHHGHSVLQTNGTGGPGPKGIVNHHQTNHAVLGMDKTKVSGGNGPSVGNRHHHNHHHIQHQQHQQQHIVPKPNDAPLPKESPAVIPVTVVSTAPSVAPTLPSHQQQHELPPAPSTGTITTAANGGASSAASTSETVRDAAAPAAAASSGDEALEALANIKEKTTMCLVNELARYNKIQHQYRLTGEAGPAHKKHFTVTLKLGDEEYTAEGASIKKAQHKAAGDAIAATKYKHPPARTNRRTKTGTKGNVSSFTPTVELNALAMKRGEPTFYQVKAVPVPVSKYGGGGGGGGGVASAPPGGRRSVEDKSGVPPPGVGHHPQQQPPPPGYWCRANGPHGGGIAAGVGGRGGMGGFHPGHQQQQHQQQHHHHGHHVRDEHANRHHGAQHNYHHHDGGGRGGGAGGGYHHGDPALQPLVAVHEFYKAVLRVGERTFLGEGHTPQAARHDAAARALEVLKPLTADAADGGKAKHGDGLANGDASSTGDGSAPSDDPNAELKSPISLVHEIAVQRSLSVVFEVISEKGPPHMTVFVTQCKVGTIVTEGEGTGKKLSKKRAAERMLEELRKLQKAEQAAYAASNGGSSPSASVSSSAWPDGGTPSATPSAAEKRKSNPKTASPGAVGVDGVATAKKKARNLIKERSAADVPEKENPISRLMQIQQARKEKQPVYTLVENDRPSVGRRRQFTMEVAASGCQATGVGMTKKAAKWNAAEALLIELGYATPEPKGSPAAAAAAAAATTENKENQSGAANDSSPSGGKRPRKVRFQGESAQAAAPNALTNGVNQGKGETSNDSMNDSIGSNDSAGTNSSGVSSASSAAPKADIGAKKEQLMYLAQLLKFEVQFSDFPKGNHGEYLTLVILSTEPPQLCHGNGASLQESHDEAARGALEMLSKIGLDNVKPKAAASSTNNAAPPDDAIQSPAPAVSVTNAVAPNGK</sequence>
<protein>
    <recommendedName>
        <fullName evidence="5">DRBM domain-containing protein</fullName>
    </recommendedName>
</protein>
<dbReference type="EMBL" id="AXCN02000379">
    <property type="status" value="NOT_ANNOTATED_CDS"/>
    <property type="molecule type" value="Genomic_DNA"/>
</dbReference>
<feature type="region of interest" description="Disordered" evidence="4">
    <location>
        <begin position="905"/>
        <end position="957"/>
    </location>
</feature>
<dbReference type="GO" id="GO:0098964">
    <property type="term" value="P:anterograde dendritic transport of messenger ribonucleoprotein complex"/>
    <property type="evidence" value="ECO:0007669"/>
    <property type="project" value="TreeGrafter"/>
</dbReference>
<feature type="region of interest" description="Disordered" evidence="4">
    <location>
        <begin position="1231"/>
        <end position="1266"/>
    </location>
</feature>
<evidence type="ECO:0000256" key="3">
    <source>
        <dbReference type="PROSITE-ProRule" id="PRU00266"/>
    </source>
</evidence>
<dbReference type="CDD" id="cd19860">
    <property type="entry name" value="DSRM_STAU_rpt4"/>
    <property type="match status" value="1"/>
</dbReference>
<dbReference type="EnsemblMetazoa" id="AFAF009700-RA">
    <property type="protein sequence ID" value="AFAF009700-PA"/>
    <property type="gene ID" value="AFAF009700"/>
</dbReference>
<dbReference type="PROSITE" id="PS50137">
    <property type="entry name" value="DS_RBD"/>
    <property type="match status" value="4"/>
</dbReference>
<feature type="region of interest" description="Disordered" evidence="4">
    <location>
        <begin position="427"/>
        <end position="467"/>
    </location>
</feature>
<reference evidence="7" key="1">
    <citation type="submission" date="2014-01" db="EMBL/GenBank/DDBJ databases">
        <title>The Genome Sequence of Anopheles farauti FAR1 (V2).</title>
        <authorList>
            <consortium name="The Broad Institute Genomics Platform"/>
            <person name="Neafsey D.E."/>
            <person name="Besansky N."/>
            <person name="Howell P."/>
            <person name="Walton C."/>
            <person name="Young S.K."/>
            <person name="Zeng Q."/>
            <person name="Gargeya S."/>
            <person name="Fitzgerald M."/>
            <person name="Haas B."/>
            <person name="Abouelleil A."/>
            <person name="Allen A.W."/>
            <person name="Alvarado L."/>
            <person name="Arachchi H.M."/>
            <person name="Berlin A.M."/>
            <person name="Chapman S.B."/>
            <person name="Gainer-Dewar J."/>
            <person name="Goldberg J."/>
            <person name="Griggs A."/>
            <person name="Gujja S."/>
            <person name="Hansen M."/>
            <person name="Howarth C."/>
            <person name="Imamovic A."/>
            <person name="Ireland A."/>
            <person name="Larimer J."/>
            <person name="McCowan C."/>
            <person name="Murphy C."/>
            <person name="Pearson M."/>
            <person name="Poon T.W."/>
            <person name="Priest M."/>
            <person name="Roberts A."/>
            <person name="Saif S."/>
            <person name="Shea T."/>
            <person name="Sisk P."/>
            <person name="Sykes S."/>
            <person name="Wortman J."/>
            <person name="Nusbaum C."/>
            <person name="Birren B."/>
        </authorList>
    </citation>
    <scope>NUCLEOTIDE SEQUENCE [LARGE SCALE GENOMIC DNA]</scope>
    <source>
        <strain evidence="7">FAR1</strain>
    </source>
</reference>
<feature type="compositionally biased region" description="Basic residues" evidence="4">
    <location>
        <begin position="381"/>
        <end position="392"/>
    </location>
</feature>
<feature type="domain" description="DRBM" evidence="5">
    <location>
        <begin position="495"/>
        <end position="562"/>
    </location>
</feature>
<dbReference type="InterPro" id="IPR051740">
    <property type="entry name" value="DRBM-containing_protein"/>
</dbReference>
<feature type="compositionally biased region" description="Low complexity" evidence="4">
    <location>
        <begin position="1134"/>
        <end position="1149"/>
    </location>
</feature>
<feature type="region of interest" description="Disordered" evidence="4">
    <location>
        <begin position="313"/>
        <end position="410"/>
    </location>
</feature>
<dbReference type="PANTHER" id="PTHR46054:SF3">
    <property type="entry name" value="MATERNAL EFFECT PROTEIN STAUFEN"/>
    <property type="match status" value="1"/>
</dbReference>
<evidence type="ECO:0000256" key="1">
    <source>
        <dbReference type="ARBA" id="ARBA00022737"/>
    </source>
</evidence>
<feature type="compositionally biased region" description="Gly residues" evidence="4">
    <location>
        <begin position="667"/>
        <end position="686"/>
    </location>
</feature>
<dbReference type="GO" id="GO:0005886">
    <property type="term" value="C:plasma membrane"/>
    <property type="evidence" value="ECO:0007669"/>
    <property type="project" value="TreeGrafter"/>
</dbReference>
<dbReference type="SMART" id="SM00358">
    <property type="entry name" value="DSRM"/>
    <property type="match status" value="4"/>
</dbReference>
<dbReference type="InterPro" id="IPR014720">
    <property type="entry name" value="dsRBD_dom"/>
</dbReference>
<dbReference type="GO" id="GO:0043025">
    <property type="term" value="C:neuronal cell body"/>
    <property type="evidence" value="ECO:0007669"/>
    <property type="project" value="TreeGrafter"/>
</dbReference>
<feature type="compositionally biased region" description="Basic residues" evidence="4">
    <location>
        <begin position="711"/>
        <end position="721"/>
    </location>
</feature>
<keyword evidence="7" id="KW-1185">Reference proteome</keyword>
<feature type="region of interest" description="Disordered" evidence="4">
    <location>
        <begin position="794"/>
        <end position="827"/>
    </location>
</feature>
<dbReference type="CDD" id="cd19859">
    <property type="entry name" value="DSRM_STAU_rpt3"/>
    <property type="match status" value="1"/>
</dbReference>
<dbReference type="PANTHER" id="PTHR46054">
    <property type="entry name" value="MATERNAL EFFECT PROTEIN STAUFEN"/>
    <property type="match status" value="1"/>
</dbReference>
<feature type="domain" description="DRBM" evidence="5">
    <location>
        <begin position="829"/>
        <end position="896"/>
    </location>
</feature>
<feature type="region of interest" description="Disordered" evidence="4">
    <location>
        <begin position="618"/>
        <end position="738"/>
    </location>
</feature>
<feature type="region of interest" description="Disordered" evidence="4">
    <location>
        <begin position="158"/>
        <end position="296"/>
    </location>
</feature>
<dbReference type="GO" id="GO:0003725">
    <property type="term" value="F:double-stranded RNA binding"/>
    <property type="evidence" value="ECO:0007669"/>
    <property type="project" value="TreeGrafter"/>
</dbReference>
<feature type="domain" description="DRBM" evidence="5">
    <location>
        <begin position="980"/>
        <end position="1050"/>
    </location>
</feature>
<accession>A0A182QGI1</accession>
<keyword evidence="1" id="KW-0677">Repeat</keyword>
<dbReference type="AlphaFoldDB" id="A0A182QGI1"/>
<dbReference type="GO" id="GO:0032839">
    <property type="term" value="C:dendrite cytoplasm"/>
    <property type="evidence" value="ECO:0007669"/>
    <property type="project" value="GOC"/>
</dbReference>
<dbReference type="Gene3D" id="3.30.160.20">
    <property type="match status" value="4"/>
</dbReference>
<name>A0A182QGI1_9DIPT</name>
<feature type="compositionally biased region" description="Gly residues" evidence="4">
    <location>
        <begin position="727"/>
        <end position="736"/>
    </location>
</feature>
<feature type="compositionally biased region" description="Low complexity" evidence="4">
    <location>
        <begin position="1231"/>
        <end position="1243"/>
    </location>
</feature>
<dbReference type="GO" id="GO:0010494">
    <property type="term" value="C:cytoplasmic stress granule"/>
    <property type="evidence" value="ECO:0007669"/>
    <property type="project" value="TreeGrafter"/>
</dbReference>
<proteinExistence type="predicted"/>
<feature type="compositionally biased region" description="Low complexity" evidence="4">
    <location>
        <begin position="905"/>
        <end position="922"/>
    </location>
</feature>
<feature type="compositionally biased region" description="Gly residues" evidence="4">
    <location>
        <begin position="165"/>
        <end position="174"/>
    </location>
</feature>
<reference evidence="6" key="2">
    <citation type="submission" date="2020-05" db="UniProtKB">
        <authorList>
            <consortium name="EnsemblMetazoa"/>
        </authorList>
    </citation>
    <scope>IDENTIFICATION</scope>
    <source>
        <strain evidence="6">FAR1</strain>
    </source>
</reference>
<evidence type="ECO:0000256" key="4">
    <source>
        <dbReference type="SAM" id="MobiDB-lite"/>
    </source>
</evidence>
<dbReference type="Pfam" id="PF16482">
    <property type="entry name" value="Staufen_C"/>
    <property type="match status" value="1"/>
</dbReference>
<keyword evidence="2 3" id="KW-0694">RNA-binding</keyword>
<feature type="compositionally biased region" description="Polar residues" evidence="4">
    <location>
        <begin position="1108"/>
        <end position="1133"/>
    </location>
</feature>
<dbReference type="Proteomes" id="UP000075886">
    <property type="component" value="Unassembled WGS sequence"/>
</dbReference>
<dbReference type="CDD" id="cd19857">
    <property type="entry name" value="DSRM_STAU_rpt1"/>
    <property type="match status" value="1"/>
</dbReference>
<dbReference type="GO" id="GO:0048477">
    <property type="term" value="P:oogenesis"/>
    <property type="evidence" value="ECO:0007669"/>
    <property type="project" value="UniProtKB-ARBA"/>
</dbReference>
<dbReference type="InterPro" id="IPR032478">
    <property type="entry name" value="Staufen_C"/>
</dbReference>
<feature type="compositionally biased region" description="Polar residues" evidence="4">
    <location>
        <begin position="1075"/>
        <end position="1086"/>
    </location>
</feature>
<dbReference type="GO" id="GO:0035418">
    <property type="term" value="P:protein localization to synapse"/>
    <property type="evidence" value="ECO:0007669"/>
    <property type="project" value="TreeGrafter"/>
</dbReference>
<dbReference type="VEuPathDB" id="VectorBase:AFAF009700"/>
<feature type="domain" description="DRBM" evidence="5">
    <location>
        <begin position="757"/>
        <end position="788"/>
    </location>
</feature>
<feature type="compositionally biased region" description="Low complexity" evidence="4">
    <location>
        <begin position="446"/>
        <end position="467"/>
    </location>
</feature>
<feature type="region of interest" description="Disordered" evidence="4">
    <location>
        <begin position="1"/>
        <end position="46"/>
    </location>
</feature>
<evidence type="ECO:0000313" key="6">
    <source>
        <dbReference type="EnsemblMetazoa" id="AFAF009700-PA"/>
    </source>
</evidence>
<evidence type="ECO:0000313" key="7">
    <source>
        <dbReference type="Proteomes" id="UP000075886"/>
    </source>
</evidence>
<feature type="region of interest" description="Disordered" evidence="4">
    <location>
        <begin position="1055"/>
        <end position="1151"/>
    </location>
</feature>
<feature type="compositionally biased region" description="Polar residues" evidence="4">
    <location>
        <begin position="1256"/>
        <end position="1266"/>
    </location>
</feature>
<dbReference type="GO" id="GO:0003729">
    <property type="term" value="F:mRNA binding"/>
    <property type="evidence" value="ECO:0007669"/>
    <property type="project" value="TreeGrafter"/>
</dbReference>
<dbReference type="Pfam" id="PF00035">
    <property type="entry name" value="dsrm"/>
    <property type="match status" value="3"/>
</dbReference>
<organism evidence="6 7">
    <name type="scientific">Anopheles farauti</name>
    <dbReference type="NCBI Taxonomy" id="69004"/>
    <lineage>
        <taxon>Eukaryota</taxon>
        <taxon>Metazoa</taxon>
        <taxon>Ecdysozoa</taxon>
        <taxon>Arthropoda</taxon>
        <taxon>Hexapoda</taxon>
        <taxon>Insecta</taxon>
        <taxon>Pterygota</taxon>
        <taxon>Neoptera</taxon>
        <taxon>Endopterygota</taxon>
        <taxon>Diptera</taxon>
        <taxon>Nematocera</taxon>
        <taxon>Culicoidea</taxon>
        <taxon>Culicidae</taxon>
        <taxon>Anophelinae</taxon>
        <taxon>Anopheles</taxon>
    </lineage>
</organism>